<comment type="similarity">
    <text evidence="1">Belongs to the HpcH/HpaI aldolase family.</text>
</comment>
<accession>A0A2S9Q7X4</accession>
<dbReference type="EMBL" id="PUEJ01000009">
    <property type="protein sequence ID" value="PRH85394.1"/>
    <property type="molecule type" value="Genomic_DNA"/>
</dbReference>
<keyword evidence="3" id="KW-0456">Lyase</keyword>
<protein>
    <submittedName>
        <fullName evidence="5">Aldolase</fullName>
    </submittedName>
</protein>
<evidence type="ECO:0000256" key="2">
    <source>
        <dbReference type="ARBA" id="ARBA00022723"/>
    </source>
</evidence>
<keyword evidence="2" id="KW-0479">Metal-binding</keyword>
<dbReference type="InterPro" id="IPR005000">
    <property type="entry name" value="Aldolase/citrate-lyase_domain"/>
</dbReference>
<evidence type="ECO:0000259" key="4">
    <source>
        <dbReference type="Pfam" id="PF03328"/>
    </source>
</evidence>
<name>A0A2S9Q7X4_9HYPH</name>
<proteinExistence type="inferred from homology"/>
<dbReference type="PANTHER" id="PTHR30502:SF0">
    <property type="entry name" value="PHOSPHOENOLPYRUVATE CARBOXYLASE FAMILY PROTEIN"/>
    <property type="match status" value="1"/>
</dbReference>
<reference evidence="5 6" key="1">
    <citation type="submission" date="2018-02" db="EMBL/GenBank/DDBJ databases">
        <title>Whole genome sequencing of endophytic bacterium.</title>
        <authorList>
            <person name="Eedara R."/>
            <person name="Podile A.R."/>
        </authorList>
    </citation>
    <scope>NUCLEOTIDE SEQUENCE [LARGE SCALE GENOMIC DNA]</scope>
    <source>
        <strain evidence="5 6">RP1T</strain>
    </source>
</reference>
<dbReference type="Pfam" id="PF03328">
    <property type="entry name" value="HpcH_HpaI"/>
    <property type="match status" value="1"/>
</dbReference>
<sequence>MHDNVPARPAEAFRQRLLSRKALLGSFIKTPTVHATEILGDLGFDFVVVDEEHAPFDRGQTELILLAARAAATAAIVRVPEIDRILGALDDGAAGVLVPHISTAGRAREAAAACRYRGGRRGFSNSPRAGRYGGLGIWPHVDRQDAHVSLIAMIEDPEALGEIDVILATEGLDAVFIGRGDLTVALQAESPDAPPVQAAVETICAAAGRAGKPVCMMVASAAEAKRYHALGASAFIIASDQAFMRKAATESLGSFSKEFAA</sequence>
<dbReference type="InterPro" id="IPR050251">
    <property type="entry name" value="HpcH-HpaI_aldolase"/>
</dbReference>
<comment type="caution">
    <text evidence="5">The sequence shown here is derived from an EMBL/GenBank/DDBJ whole genome shotgun (WGS) entry which is preliminary data.</text>
</comment>
<evidence type="ECO:0000256" key="1">
    <source>
        <dbReference type="ARBA" id="ARBA00005568"/>
    </source>
</evidence>
<dbReference type="Gene3D" id="3.20.20.60">
    <property type="entry name" value="Phosphoenolpyruvate-binding domains"/>
    <property type="match status" value="1"/>
</dbReference>
<dbReference type="GO" id="GO:0016832">
    <property type="term" value="F:aldehyde-lyase activity"/>
    <property type="evidence" value="ECO:0007669"/>
    <property type="project" value="TreeGrafter"/>
</dbReference>
<dbReference type="Proteomes" id="UP000237682">
    <property type="component" value="Unassembled WGS sequence"/>
</dbReference>
<organism evidence="5 6">
    <name type="scientific">Labrys okinawensis</name>
    <dbReference type="NCBI Taxonomy" id="346911"/>
    <lineage>
        <taxon>Bacteria</taxon>
        <taxon>Pseudomonadati</taxon>
        <taxon>Pseudomonadota</taxon>
        <taxon>Alphaproteobacteria</taxon>
        <taxon>Hyphomicrobiales</taxon>
        <taxon>Xanthobacteraceae</taxon>
        <taxon>Labrys</taxon>
    </lineage>
</organism>
<evidence type="ECO:0000256" key="3">
    <source>
        <dbReference type="ARBA" id="ARBA00023239"/>
    </source>
</evidence>
<dbReference type="OrthoDB" id="9802624at2"/>
<dbReference type="GO" id="GO:0005737">
    <property type="term" value="C:cytoplasm"/>
    <property type="evidence" value="ECO:0007669"/>
    <property type="project" value="TreeGrafter"/>
</dbReference>
<keyword evidence="6" id="KW-1185">Reference proteome</keyword>
<dbReference type="InterPro" id="IPR015813">
    <property type="entry name" value="Pyrv/PenolPyrv_kinase-like_dom"/>
</dbReference>
<dbReference type="SUPFAM" id="SSF51621">
    <property type="entry name" value="Phosphoenolpyruvate/pyruvate domain"/>
    <property type="match status" value="1"/>
</dbReference>
<evidence type="ECO:0000313" key="6">
    <source>
        <dbReference type="Proteomes" id="UP000237682"/>
    </source>
</evidence>
<dbReference type="RefSeq" id="WP_105864483.1">
    <property type="nucleotide sequence ID" value="NZ_PUEJ01000009.1"/>
</dbReference>
<feature type="domain" description="HpcH/HpaI aldolase/citrate lyase" evidence="4">
    <location>
        <begin position="27"/>
        <end position="239"/>
    </location>
</feature>
<dbReference type="PANTHER" id="PTHR30502">
    <property type="entry name" value="2-KETO-3-DEOXY-L-RHAMNONATE ALDOLASE"/>
    <property type="match status" value="1"/>
</dbReference>
<dbReference type="InterPro" id="IPR040442">
    <property type="entry name" value="Pyrv_kinase-like_dom_sf"/>
</dbReference>
<dbReference type="GO" id="GO:0046872">
    <property type="term" value="F:metal ion binding"/>
    <property type="evidence" value="ECO:0007669"/>
    <property type="project" value="UniProtKB-KW"/>
</dbReference>
<gene>
    <name evidence="5" type="ORF">C5L14_23015</name>
</gene>
<dbReference type="AlphaFoldDB" id="A0A2S9Q7X4"/>
<evidence type="ECO:0000313" key="5">
    <source>
        <dbReference type="EMBL" id="PRH85394.1"/>
    </source>
</evidence>